<feature type="transmembrane region" description="Helical" evidence="1">
    <location>
        <begin position="35"/>
        <end position="57"/>
    </location>
</feature>
<dbReference type="EMBL" id="AP017424">
    <property type="protein sequence ID" value="BAU88081.1"/>
    <property type="molecule type" value="Genomic_DNA"/>
</dbReference>
<accession>A0A160P9R1</accession>
<dbReference type="Proteomes" id="UP000217676">
    <property type="component" value="Chromosome"/>
</dbReference>
<gene>
    <name evidence="2" type="ORF">SLA_7215</name>
</gene>
<keyword evidence="1" id="KW-0472">Membrane</keyword>
<keyword evidence="1" id="KW-1133">Transmembrane helix</keyword>
<name>A0A160P9R1_STRLU</name>
<dbReference type="KEGG" id="slau:SLA_7215"/>
<evidence type="ECO:0000313" key="2">
    <source>
        <dbReference type="EMBL" id="BAU88081.1"/>
    </source>
</evidence>
<evidence type="ECO:0000313" key="3">
    <source>
        <dbReference type="Proteomes" id="UP000217676"/>
    </source>
</evidence>
<sequence>MGVTAAGGLAGAAVATCLVDRVGPARMVLAGSFTYGVFGVPLLVAGPGPVSLAVVAAGTTQRSLRHHLCPPELQSRAQQTSVWLVTGLRPAAALTAGALAAAFSVHARRVTTLPTSAPTHAKDSTHGS</sequence>
<dbReference type="AlphaFoldDB" id="A0A160P9R1"/>
<protein>
    <submittedName>
        <fullName evidence="2">Major facilitator protein</fullName>
    </submittedName>
</protein>
<evidence type="ECO:0000256" key="1">
    <source>
        <dbReference type="SAM" id="Phobius"/>
    </source>
</evidence>
<proteinExistence type="predicted"/>
<organism evidence="2 3">
    <name type="scientific">Streptomyces laurentii</name>
    <dbReference type="NCBI Taxonomy" id="39478"/>
    <lineage>
        <taxon>Bacteria</taxon>
        <taxon>Bacillati</taxon>
        <taxon>Actinomycetota</taxon>
        <taxon>Actinomycetes</taxon>
        <taxon>Kitasatosporales</taxon>
        <taxon>Streptomycetaceae</taxon>
        <taxon>Streptomyces</taxon>
    </lineage>
</organism>
<keyword evidence="1" id="KW-0812">Transmembrane</keyword>
<keyword evidence="3" id="KW-1185">Reference proteome</keyword>
<reference evidence="2 3" key="1">
    <citation type="journal article" date="2016" name="Genome Announc.">
        <title>Complete Genome Sequence of Thiostrepton-Producing Streptomyces laurentii ATCC 31255.</title>
        <authorList>
            <person name="Doi K."/>
            <person name="Fujino Y."/>
            <person name="Nagayoshi Y."/>
            <person name="Ohshima T."/>
            <person name="Ogata S."/>
        </authorList>
    </citation>
    <scope>NUCLEOTIDE SEQUENCE [LARGE SCALE GENOMIC DNA]</scope>
    <source>
        <strain evidence="2 3">ATCC 31255</strain>
    </source>
</reference>